<dbReference type="Proteomes" id="UP000178380">
    <property type="component" value="Unassembled WGS sequence"/>
</dbReference>
<feature type="compositionally biased region" description="Basic and acidic residues" evidence="2">
    <location>
        <begin position="178"/>
        <end position="193"/>
    </location>
</feature>
<feature type="compositionally biased region" description="Polar residues" evidence="2">
    <location>
        <begin position="7"/>
        <end position="18"/>
    </location>
</feature>
<evidence type="ECO:0000313" key="4">
    <source>
        <dbReference type="Proteomes" id="UP000178380"/>
    </source>
</evidence>
<keyword evidence="1" id="KW-0175">Coiled coil</keyword>
<feature type="region of interest" description="Disordered" evidence="2">
    <location>
        <begin position="142"/>
        <end position="201"/>
    </location>
</feature>
<reference evidence="3 4" key="1">
    <citation type="journal article" date="2016" name="Nat. Commun.">
        <title>Thousands of microbial genomes shed light on interconnected biogeochemical processes in an aquifer system.</title>
        <authorList>
            <person name="Anantharaman K."/>
            <person name="Brown C.T."/>
            <person name="Hug L.A."/>
            <person name="Sharon I."/>
            <person name="Castelle C.J."/>
            <person name="Probst A.J."/>
            <person name="Thomas B.C."/>
            <person name="Singh A."/>
            <person name="Wilkins M.J."/>
            <person name="Karaoz U."/>
            <person name="Brodie E.L."/>
            <person name="Williams K.H."/>
            <person name="Hubbard S.S."/>
            <person name="Banfield J.F."/>
        </authorList>
    </citation>
    <scope>NUCLEOTIDE SEQUENCE [LARGE SCALE GENOMIC DNA]</scope>
</reference>
<dbReference type="STRING" id="1802205.A3C58_02170"/>
<organism evidence="3 4">
    <name type="scientific">Candidatus Staskawiczbacteria bacterium RIFCSPHIGHO2_02_FULL_34_10</name>
    <dbReference type="NCBI Taxonomy" id="1802205"/>
    <lineage>
        <taxon>Bacteria</taxon>
        <taxon>Candidatus Staskawicziibacteriota</taxon>
    </lineage>
</organism>
<evidence type="ECO:0000256" key="2">
    <source>
        <dbReference type="SAM" id="MobiDB-lite"/>
    </source>
</evidence>
<feature type="compositionally biased region" description="Basic and acidic residues" evidence="2">
    <location>
        <begin position="21"/>
        <end position="56"/>
    </location>
</feature>
<accession>A0A1G2HY87</accession>
<sequence>MNRREQIPTNIPENNNSLIGKKKEGFFDAFKKPNEEENDNREPSQEKAPLDNKKSSAVEPLVFEKLNGVGKLEELDEKIEKLEKKKFDCKKCKYRYTLKGSPDGKCPSCDYEKNSDVLSLKERVEELKKEKAKIGLEVETLEYKEEDKKETETQETEETTQDNKPKTSEVEATLESIGLEKSELTTEGRKESSGEVIIGPEANQLMREQYQNLTGENLERVAITKTKANAEGKKKLYKSKEEYVKAKEGEVREEAKVEEFFSIGKYCWDAMSDEEKEPYFKDAQERDSKVIKEAELSFMQELDKEWESLQGRDIQISKESYYGLIQKGYRPKDAKVASFIGFFKKIKIPNFDSSKKGLKMPVSKFSDYISELHDSITEKIEETTRAKLDERVNRAIERYKKNIERSKKIALEDAIKKQEIENKRIKNADFFDGLNGLLEVLDQKKATEHKHDIDKIITIITTLRSVVEKSVREKNHKEIENYLSVKTGAALRLLDGIEGLRDKVRELLIKENNIKVNSEVESIDEDKARKIKIKINNAESLEATYNKGGVKFKVKSRKK</sequence>
<protein>
    <submittedName>
        <fullName evidence="3">Uncharacterized protein</fullName>
    </submittedName>
</protein>
<name>A0A1G2HY87_9BACT</name>
<feature type="coiled-coil region" evidence="1">
    <location>
        <begin position="65"/>
        <end position="92"/>
    </location>
</feature>
<dbReference type="AlphaFoldDB" id="A0A1G2HY87"/>
<gene>
    <name evidence="3" type="ORF">A3C58_02170</name>
</gene>
<proteinExistence type="predicted"/>
<evidence type="ECO:0000313" key="3">
    <source>
        <dbReference type="EMBL" id="OGZ67536.1"/>
    </source>
</evidence>
<evidence type="ECO:0000256" key="1">
    <source>
        <dbReference type="SAM" id="Coils"/>
    </source>
</evidence>
<comment type="caution">
    <text evidence="3">The sequence shown here is derived from an EMBL/GenBank/DDBJ whole genome shotgun (WGS) entry which is preliminary data.</text>
</comment>
<feature type="region of interest" description="Disordered" evidence="2">
    <location>
        <begin position="1"/>
        <end position="56"/>
    </location>
</feature>
<dbReference type="EMBL" id="MHOR01000007">
    <property type="protein sequence ID" value="OGZ67536.1"/>
    <property type="molecule type" value="Genomic_DNA"/>
</dbReference>
<feature type="compositionally biased region" description="Basic and acidic residues" evidence="2">
    <location>
        <begin position="142"/>
        <end position="152"/>
    </location>
</feature>